<dbReference type="PANTHER" id="PTHR30258:SF1">
    <property type="entry name" value="PROTEIN TRANSPORT PROTEIN HOFB HOMOLOG"/>
    <property type="match status" value="1"/>
</dbReference>
<dbReference type="GO" id="GO:0005886">
    <property type="term" value="C:plasma membrane"/>
    <property type="evidence" value="ECO:0007669"/>
    <property type="project" value="TreeGrafter"/>
</dbReference>
<dbReference type="Proteomes" id="UP000003836">
    <property type="component" value="Unassembled WGS sequence"/>
</dbReference>
<protein>
    <submittedName>
        <fullName evidence="5">Type II secretion protein</fullName>
    </submittedName>
</protein>
<evidence type="ECO:0000313" key="5">
    <source>
        <dbReference type="EMBL" id="AIW17497.1"/>
    </source>
</evidence>
<dbReference type="eggNOG" id="COG2804">
    <property type="taxonomic scope" value="Bacteria"/>
</dbReference>
<dbReference type="Gene3D" id="3.40.50.300">
    <property type="entry name" value="P-loop containing nucleotide triphosphate hydrolases"/>
    <property type="match status" value="1"/>
</dbReference>
<dbReference type="InterPro" id="IPR001482">
    <property type="entry name" value="T2SS/T4SS_dom"/>
</dbReference>
<evidence type="ECO:0000313" key="7">
    <source>
        <dbReference type="Proteomes" id="UP000003836"/>
    </source>
</evidence>
<dbReference type="EMBL" id="AFWI01000154">
    <property type="protein sequence ID" value="EGU54488.1"/>
    <property type="molecule type" value="Genomic_DNA"/>
</dbReference>
<dbReference type="HOGENOM" id="CLU_013446_2_2_6"/>
<sequence>MEKIIIDERLKSLYYQGNHRTFVAVDAGKSCSIYYSEHSESIDEARNYIINSPSLLNGKYHNQSIKVEKKSQIDIDDYFLEKNQRESDIQLNADEEDSVKSKILNVLQEGVNLGASDIHIEIYARETLIKVRVDGRRKQIRSIPENLEGMRMASVLFMKMAKDKETDYKSNKVNNGNLVTQLNVKGTRRVTNWRVGWIPAINEGGKITLRWTDRNVKPPTREELNWERNHIKQSDEFIEGRPGLFIMAGQTGSGKTTTICSMIDSIDKSYSVHTIEDPPEFELDGVIQTHTKPHEKVSKDSHEYLDQTYYAKSLLRHDPDYEFHGELRTAEAAKEVMRKGETGQKVFTTVHTSSPLGIPITFIEQWGMSPALVASPNLLRHLVYQVLVRQICPHCGLTLDEAMDSELLTDSEKTHLSSTINKLVDEDSLTNEQTNNFRFKNPKGCNECIEGEKERLPLVEMIVVNDVDREFIKSCDFLGWQKHLMANGYKTVRDHAIVRMKRGQVDLFTIEQKIGRLFEEDVSQINRSMLDD</sequence>
<dbReference type="GO" id="GO:0016887">
    <property type="term" value="F:ATP hydrolysis activity"/>
    <property type="evidence" value="ECO:0007669"/>
    <property type="project" value="TreeGrafter"/>
</dbReference>
<dbReference type="GeneID" id="23448163"/>
<name>F9T6T3_9VIBR</name>
<dbReference type="Gene3D" id="3.30.450.90">
    <property type="match status" value="1"/>
</dbReference>
<evidence type="ECO:0000256" key="3">
    <source>
        <dbReference type="ARBA" id="ARBA00022840"/>
    </source>
</evidence>
<evidence type="ECO:0000256" key="1">
    <source>
        <dbReference type="ARBA" id="ARBA00006611"/>
    </source>
</evidence>
<dbReference type="KEGG" id="vtu:IX91_25915"/>
<evidence type="ECO:0000256" key="2">
    <source>
        <dbReference type="ARBA" id="ARBA00022741"/>
    </source>
</evidence>
<dbReference type="Pfam" id="PF00437">
    <property type="entry name" value="T2SSE"/>
    <property type="match status" value="1"/>
</dbReference>
<dbReference type="AlphaFoldDB" id="F9T6T3"/>
<keyword evidence="7" id="KW-1185">Reference proteome</keyword>
<geneLocation type="plasmid" evidence="5 8">
    <name>p48</name>
</geneLocation>
<accession>F9T6T3</accession>
<dbReference type="RefSeq" id="WP_004745313.1">
    <property type="nucleotide sequence ID" value="NZ_AFWI01000154.1"/>
</dbReference>
<evidence type="ECO:0000259" key="4">
    <source>
        <dbReference type="Pfam" id="PF00437"/>
    </source>
</evidence>
<comment type="similarity">
    <text evidence="1">Belongs to the GSP E family.</text>
</comment>
<reference evidence="5 8" key="3">
    <citation type="submission" date="2014-08" db="EMBL/GenBank/DDBJ databases">
        <title>First Complete Genome Sequence of the Shellfish Pathogen Vibrio tubiashii.</title>
        <authorList>
            <person name="Richards G.P."/>
            <person name="Needleman D.S."/>
            <person name="Watson M.A."/>
            <person name="Bono J.L."/>
        </authorList>
    </citation>
    <scope>NUCLEOTIDE SEQUENCE [LARGE SCALE GENOMIC DNA]</scope>
    <source>
        <strain evidence="5 8">ATCC 19109</strain>
        <plasmid evidence="5">p48</plasmid>
        <plasmid evidence="8">Plasmid p48</plasmid>
    </source>
</reference>
<dbReference type="EMBL" id="CP009359">
    <property type="protein sequence ID" value="AIW17497.1"/>
    <property type="molecule type" value="Genomic_DNA"/>
</dbReference>
<evidence type="ECO:0000313" key="8">
    <source>
        <dbReference type="Proteomes" id="UP000030071"/>
    </source>
</evidence>
<gene>
    <name evidence="5" type="ORF">IX91_25915</name>
    <name evidence="6" type="ORF">VITU9109_02902</name>
</gene>
<proteinExistence type="inferred from homology"/>
<dbReference type="InterPro" id="IPR027417">
    <property type="entry name" value="P-loop_NTPase"/>
</dbReference>
<keyword evidence="3" id="KW-0067">ATP-binding</keyword>
<dbReference type="SUPFAM" id="SSF52540">
    <property type="entry name" value="P-loop containing nucleoside triphosphate hydrolases"/>
    <property type="match status" value="1"/>
</dbReference>
<reference evidence="6 7" key="2">
    <citation type="journal article" date="2012" name="Int. J. Syst. Evol. Microbiol.">
        <title>Vibrio caribbeanicus sp. nov., isolated from the marine sponge Scleritoderma cyanea.</title>
        <authorList>
            <person name="Hoffmann M."/>
            <person name="Monday S.R."/>
            <person name="Allard M.W."/>
            <person name="Strain E.A."/>
            <person name="Whittaker P."/>
            <person name="Naum M."/>
            <person name="McCarthy P.J."/>
            <person name="Lopez J.V."/>
            <person name="Fischer M."/>
            <person name="Brown E.W."/>
        </authorList>
    </citation>
    <scope>NUCLEOTIDE SEQUENCE [LARGE SCALE GENOMIC DNA]</scope>
    <source>
        <strain evidence="6 7">ATCC 19109</strain>
    </source>
</reference>
<dbReference type="GO" id="GO:0005524">
    <property type="term" value="F:ATP binding"/>
    <property type="evidence" value="ECO:0007669"/>
    <property type="project" value="UniProtKB-KW"/>
</dbReference>
<reference evidence="6" key="1">
    <citation type="submission" date="2011-08" db="EMBL/GenBank/DDBJ databases">
        <authorList>
            <person name="Hoffman M."/>
            <person name="Strain E.A."/>
            <person name="Brown E."/>
            <person name="Allard M.W."/>
        </authorList>
    </citation>
    <scope>NUCLEOTIDE SEQUENCE</scope>
    <source>
        <strain evidence="6">ATCC 19109</strain>
    </source>
</reference>
<dbReference type="PATRIC" id="fig|1051646.9.peg.5053"/>
<dbReference type="Proteomes" id="UP000030071">
    <property type="component" value="Plasmid p48"/>
</dbReference>
<dbReference type="PANTHER" id="PTHR30258">
    <property type="entry name" value="TYPE II SECRETION SYSTEM PROTEIN GSPE-RELATED"/>
    <property type="match status" value="1"/>
</dbReference>
<keyword evidence="5" id="KW-0614">Plasmid</keyword>
<evidence type="ECO:0000313" key="6">
    <source>
        <dbReference type="EMBL" id="EGU54488.1"/>
    </source>
</evidence>
<keyword evidence="2" id="KW-0547">Nucleotide-binding</keyword>
<organism evidence="5 8">
    <name type="scientific">Vibrio tubiashii ATCC 19109</name>
    <dbReference type="NCBI Taxonomy" id="1051646"/>
    <lineage>
        <taxon>Bacteria</taxon>
        <taxon>Pseudomonadati</taxon>
        <taxon>Pseudomonadota</taxon>
        <taxon>Gammaproteobacteria</taxon>
        <taxon>Vibrionales</taxon>
        <taxon>Vibrionaceae</taxon>
        <taxon>Vibrio</taxon>
        <taxon>Vibrio oreintalis group</taxon>
    </lineage>
</organism>
<feature type="domain" description="Bacterial type II secretion system protein E" evidence="4">
    <location>
        <begin position="94"/>
        <end position="506"/>
    </location>
</feature>